<dbReference type="PANTHER" id="PTHR21266:SF60">
    <property type="entry name" value="3-KETOSTEROID-9-ALPHA-MONOOXYGENASE, OXYGENASE COMPONENT"/>
    <property type="match status" value="1"/>
</dbReference>
<dbReference type="OrthoDB" id="9800776at2"/>
<keyword evidence="1" id="KW-0001">2Fe-2S</keyword>
<dbReference type="GO" id="GO:0046872">
    <property type="term" value="F:metal ion binding"/>
    <property type="evidence" value="ECO:0007669"/>
    <property type="project" value="UniProtKB-KW"/>
</dbReference>
<dbReference type="Pfam" id="PF19112">
    <property type="entry name" value="VanA_C"/>
    <property type="match status" value="1"/>
</dbReference>
<dbReference type="EMBL" id="ATDP01000097">
    <property type="protein sequence ID" value="EQB13402.1"/>
    <property type="molecule type" value="Genomic_DNA"/>
</dbReference>
<evidence type="ECO:0000256" key="5">
    <source>
        <dbReference type="ARBA" id="ARBA00023014"/>
    </source>
</evidence>
<dbReference type="Pfam" id="PF00355">
    <property type="entry name" value="Rieske"/>
    <property type="match status" value="1"/>
</dbReference>
<dbReference type="InterPro" id="IPR044043">
    <property type="entry name" value="VanA_C_cat"/>
</dbReference>
<dbReference type="InterPro" id="IPR050584">
    <property type="entry name" value="Cholesterol_7-desaturase"/>
</dbReference>
<protein>
    <recommendedName>
        <fullName evidence="7">Rieske domain-containing protein</fullName>
    </recommendedName>
</protein>
<comment type="caution">
    <text evidence="8">The sequence shown here is derived from an EMBL/GenBank/DDBJ whole genome shotgun (WGS) entry which is preliminary data.</text>
</comment>
<keyword evidence="5" id="KW-0411">Iron-sulfur</keyword>
<gene>
    <name evidence="8" type="ORF">RLDS_16850</name>
</gene>
<proteinExistence type="predicted"/>
<name>T0HK81_9SPHN</name>
<dbReference type="Gene3D" id="3.90.380.10">
    <property type="entry name" value="Naphthalene 1,2-dioxygenase Alpha Subunit, Chain A, domain 1"/>
    <property type="match status" value="1"/>
</dbReference>
<dbReference type="InterPro" id="IPR017941">
    <property type="entry name" value="Rieske_2Fe-2S"/>
</dbReference>
<evidence type="ECO:0000256" key="2">
    <source>
        <dbReference type="ARBA" id="ARBA00022723"/>
    </source>
</evidence>
<dbReference type="SUPFAM" id="SSF55961">
    <property type="entry name" value="Bet v1-like"/>
    <property type="match status" value="1"/>
</dbReference>
<dbReference type="InterPro" id="IPR036922">
    <property type="entry name" value="Rieske_2Fe-2S_sf"/>
</dbReference>
<dbReference type="GO" id="GO:0016491">
    <property type="term" value="F:oxidoreductase activity"/>
    <property type="evidence" value="ECO:0007669"/>
    <property type="project" value="UniProtKB-KW"/>
</dbReference>
<dbReference type="AlphaFoldDB" id="T0HK81"/>
<reference evidence="8 9" key="1">
    <citation type="journal article" date="2013" name="Genome Announc.">
        <title>Draft Genome Sequence of Sphingobium lactosutens Strain DS20T, Isolated from a Hexachlorocyclohexane Dumpsite.</title>
        <authorList>
            <person name="Kumar R."/>
            <person name="Dwivedi V."/>
            <person name="Negi V."/>
            <person name="Khurana J.P."/>
            <person name="Lal R."/>
        </authorList>
    </citation>
    <scope>NUCLEOTIDE SEQUENCE [LARGE SCALE GENOMIC DNA]</scope>
    <source>
        <strain evidence="8 9">DS20</strain>
    </source>
</reference>
<accession>T0HK81</accession>
<keyword evidence="4" id="KW-0408">Iron</keyword>
<dbReference type="eggNOG" id="COG4638">
    <property type="taxonomic scope" value="Bacteria"/>
</dbReference>
<evidence type="ECO:0000256" key="4">
    <source>
        <dbReference type="ARBA" id="ARBA00023004"/>
    </source>
</evidence>
<evidence type="ECO:0000259" key="7">
    <source>
        <dbReference type="PROSITE" id="PS51296"/>
    </source>
</evidence>
<dbReference type="PANTHER" id="PTHR21266">
    <property type="entry name" value="IRON-SULFUR DOMAIN CONTAINING PROTEIN"/>
    <property type="match status" value="1"/>
</dbReference>
<keyword evidence="2" id="KW-0479">Metal-binding</keyword>
<evidence type="ECO:0000313" key="9">
    <source>
        <dbReference type="Proteomes" id="UP000015531"/>
    </source>
</evidence>
<dbReference type="Gene3D" id="2.102.10.10">
    <property type="entry name" value="Rieske [2Fe-2S] iron-sulphur domain"/>
    <property type="match status" value="1"/>
</dbReference>
<keyword evidence="9" id="KW-1185">Reference proteome</keyword>
<evidence type="ECO:0000256" key="6">
    <source>
        <dbReference type="SAM" id="MobiDB-lite"/>
    </source>
</evidence>
<organism evidence="8 9">
    <name type="scientific">Sphingobium lactosutens DS20</name>
    <dbReference type="NCBI Taxonomy" id="1331060"/>
    <lineage>
        <taxon>Bacteria</taxon>
        <taxon>Pseudomonadati</taxon>
        <taxon>Pseudomonadota</taxon>
        <taxon>Alphaproteobacteria</taxon>
        <taxon>Sphingomonadales</taxon>
        <taxon>Sphingomonadaceae</taxon>
        <taxon>Sphingobium</taxon>
    </lineage>
</organism>
<feature type="region of interest" description="Disordered" evidence="6">
    <location>
        <begin position="340"/>
        <end position="361"/>
    </location>
</feature>
<evidence type="ECO:0000256" key="1">
    <source>
        <dbReference type="ARBA" id="ARBA00022714"/>
    </source>
</evidence>
<dbReference type="PATRIC" id="fig|1331060.3.peg.3239"/>
<sequence length="361" mass="40145">MYPFKTGSFAVHNGWYVAAFTDEIGEQLLARTILNKPVVMYRKDDGTAVAIGGRCPHRHFPLGQGERVGDEVVCGYHGIAFGPDGRCTRIPTQRGVPAVYRVPSYPLVEHGIWAFIWMGDADKADPALLPDLDDIGFNVNGNLAQPFFVEHVDGRYQLLNDNLLDLSHLAVLHRSSIGTPENASTPETIERSERQISCHRVMSNVDVPPVYPALGRMMKKIDRISGMTFHLPGFHAGIEQTRYPADDPRFAGQVIEDVRIFHAVTPETANSCNYFFAANSIDQSHLETMKNFLEPVIAEDKMATEEIEKMLRLVGENPDELLLKSDHNAVTARRMLQRLMDEERGGDPEAALPAKPSPADS</sequence>
<dbReference type="PROSITE" id="PS51296">
    <property type="entry name" value="RIESKE"/>
    <property type="match status" value="1"/>
</dbReference>
<evidence type="ECO:0000313" key="8">
    <source>
        <dbReference type="EMBL" id="EQB13402.1"/>
    </source>
</evidence>
<evidence type="ECO:0000256" key="3">
    <source>
        <dbReference type="ARBA" id="ARBA00023002"/>
    </source>
</evidence>
<dbReference type="GO" id="GO:0051537">
    <property type="term" value="F:2 iron, 2 sulfur cluster binding"/>
    <property type="evidence" value="ECO:0007669"/>
    <property type="project" value="UniProtKB-KW"/>
</dbReference>
<feature type="domain" description="Rieske" evidence="7">
    <location>
        <begin position="15"/>
        <end position="116"/>
    </location>
</feature>
<keyword evidence="3" id="KW-0560">Oxidoreductase</keyword>
<dbReference type="Proteomes" id="UP000015531">
    <property type="component" value="Unassembled WGS sequence"/>
</dbReference>
<dbReference type="SUPFAM" id="SSF50022">
    <property type="entry name" value="ISP domain"/>
    <property type="match status" value="1"/>
</dbReference>